<dbReference type="GO" id="GO:0000287">
    <property type="term" value="F:magnesium ion binding"/>
    <property type="evidence" value="ECO:0007669"/>
    <property type="project" value="TreeGrafter"/>
</dbReference>
<dbReference type="InterPro" id="IPR023214">
    <property type="entry name" value="HAD_sf"/>
</dbReference>
<protein>
    <submittedName>
        <fullName evidence="1">HAD family hydrolase</fullName>
    </submittedName>
</protein>
<dbReference type="InterPro" id="IPR036412">
    <property type="entry name" value="HAD-like_sf"/>
</dbReference>
<gene>
    <name evidence="1" type="ORF">P7H43_09370</name>
</gene>
<dbReference type="Proteomes" id="UP001256711">
    <property type="component" value="Unassembled WGS sequence"/>
</dbReference>
<dbReference type="NCBIfam" id="TIGR01484">
    <property type="entry name" value="HAD-SF-IIB"/>
    <property type="match status" value="1"/>
</dbReference>
<organism evidence="1 2">
    <name type="scientific">Enterococcus asini</name>
    <dbReference type="NCBI Taxonomy" id="57732"/>
    <lineage>
        <taxon>Bacteria</taxon>
        <taxon>Bacillati</taxon>
        <taxon>Bacillota</taxon>
        <taxon>Bacilli</taxon>
        <taxon>Lactobacillales</taxon>
        <taxon>Enterococcaceae</taxon>
        <taxon>Enterococcus</taxon>
    </lineage>
</organism>
<dbReference type="GO" id="GO:0016791">
    <property type="term" value="F:phosphatase activity"/>
    <property type="evidence" value="ECO:0007669"/>
    <property type="project" value="TreeGrafter"/>
</dbReference>
<dbReference type="PANTHER" id="PTHR10000:SF8">
    <property type="entry name" value="HAD SUPERFAMILY HYDROLASE-LIKE, TYPE 3"/>
    <property type="match status" value="1"/>
</dbReference>
<dbReference type="PANTHER" id="PTHR10000">
    <property type="entry name" value="PHOSPHOSERINE PHOSPHATASE"/>
    <property type="match status" value="1"/>
</dbReference>
<dbReference type="Gene3D" id="3.40.50.1000">
    <property type="entry name" value="HAD superfamily/HAD-like"/>
    <property type="match status" value="1"/>
</dbReference>
<dbReference type="EMBL" id="JARQBJ010000004">
    <property type="protein sequence ID" value="MDT2810696.1"/>
    <property type="molecule type" value="Genomic_DNA"/>
</dbReference>
<evidence type="ECO:0000313" key="1">
    <source>
        <dbReference type="EMBL" id="MDT2810696.1"/>
    </source>
</evidence>
<proteinExistence type="predicted"/>
<accession>A0AAW8U1B1</accession>
<reference evidence="1" key="1">
    <citation type="submission" date="2023-03" db="EMBL/GenBank/DDBJ databases">
        <authorList>
            <person name="Shen W."/>
            <person name="Cai J."/>
        </authorList>
    </citation>
    <scope>NUCLEOTIDE SEQUENCE</scope>
    <source>
        <strain evidence="1">B226-2</strain>
    </source>
</reference>
<evidence type="ECO:0000313" key="2">
    <source>
        <dbReference type="Proteomes" id="UP001256711"/>
    </source>
</evidence>
<dbReference type="SUPFAM" id="SSF56784">
    <property type="entry name" value="HAD-like"/>
    <property type="match status" value="1"/>
</dbReference>
<keyword evidence="1" id="KW-0378">Hydrolase</keyword>
<dbReference type="InterPro" id="IPR006379">
    <property type="entry name" value="HAD-SF_hydro_IIB"/>
</dbReference>
<dbReference type="AlphaFoldDB" id="A0AAW8U1B1"/>
<dbReference type="RefSeq" id="WP_311835546.1">
    <property type="nucleotide sequence ID" value="NZ_JARQAQ010000010.1"/>
</dbReference>
<sequence length="266" mass="29565">MNKYLLVCDLDGTLLDAKGQVDEASLAKIKAFCIAGGHFVICTGRMDTDIRYVEEKLGFKGEYRISQNGAVIMDKQDHLVSLEVIPEEYVKGLTEVIFGAGLRTEVANQNHRHFPSPRKPEEVAEFVDSSIVIKDLAGYVAAGRMKPTIYLTFGNSEQFATIKAQVNERLGANRVSMVETSPSSLEIFSNKVSKGKAVAWIQEQLHIEKEHLYVAGDAESDTTMFELTEHSYAVQDAPAVIREQAGLYQKTVGDVVEDIYRQEEAQ</sequence>
<comment type="caution">
    <text evidence="1">The sequence shown here is derived from an EMBL/GenBank/DDBJ whole genome shotgun (WGS) entry which is preliminary data.</text>
</comment>
<dbReference type="GO" id="GO:0005829">
    <property type="term" value="C:cytosol"/>
    <property type="evidence" value="ECO:0007669"/>
    <property type="project" value="TreeGrafter"/>
</dbReference>
<dbReference type="Gene3D" id="3.30.1240.10">
    <property type="match status" value="1"/>
</dbReference>
<name>A0AAW8U1B1_9ENTE</name>
<dbReference type="Pfam" id="PF08282">
    <property type="entry name" value="Hydrolase_3"/>
    <property type="match status" value="1"/>
</dbReference>